<keyword evidence="2" id="KW-1185">Reference proteome</keyword>
<dbReference type="OMA" id="YQEMANP"/>
<reference evidence="1 2" key="1">
    <citation type="journal article" date="2012" name="Science">
        <title>The Paleozoic origin of enzymatic lignin decomposition reconstructed from 31 fungal genomes.</title>
        <authorList>
            <person name="Floudas D."/>
            <person name="Binder M."/>
            <person name="Riley R."/>
            <person name="Barry K."/>
            <person name="Blanchette R.A."/>
            <person name="Henrissat B."/>
            <person name="Martinez A.T."/>
            <person name="Otillar R."/>
            <person name="Spatafora J.W."/>
            <person name="Yadav J.S."/>
            <person name="Aerts A."/>
            <person name="Benoit I."/>
            <person name="Boyd A."/>
            <person name="Carlson A."/>
            <person name="Copeland A."/>
            <person name="Coutinho P.M."/>
            <person name="de Vries R.P."/>
            <person name="Ferreira P."/>
            <person name="Findley K."/>
            <person name="Foster B."/>
            <person name="Gaskell J."/>
            <person name="Glotzer D."/>
            <person name="Gorecki P."/>
            <person name="Heitman J."/>
            <person name="Hesse C."/>
            <person name="Hori C."/>
            <person name="Igarashi K."/>
            <person name="Jurgens J.A."/>
            <person name="Kallen N."/>
            <person name="Kersten P."/>
            <person name="Kohler A."/>
            <person name="Kuees U."/>
            <person name="Kumar T.K.A."/>
            <person name="Kuo A."/>
            <person name="LaButti K."/>
            <person name="Larrondo L.F."/>
            <person name="Lindquist E."/>
            <person name="Ling A."/>
            <person name="Lombard V."/>
            <person name="Lucas S."/>
            <person name="Lundell T."/>
            <person name="Martin R."/>
            <person name="McLaughlin D.J."/>
            <person name="Morgenstern I."/>
            <person name="Morin E."/>
            <person name="Murat C."/>
            <person name="Nagy L.G."/>
            <person name="Nolan M."/>
            <person name="Ohm R.A."/>
            <person name="Patyshakuliyeva A."/>
            <person name="Rokas A."/>
            <person name="Ruiz-Duenas F.J."/>
            <person name="Sabat G."/>
            <person name="Salamov A."/>
            <person name="Samejima M."/>
            <person name="Schmutz J."/>
            <person name="Slot J.C."/>
            <person name="St John F."/>
            <person name="Stenlid J."/>
            <person name="Sun H."/>
            <person name="Sun S."/>
            <person name="Syed K."/>
            <person name="Tsang A."/>
            <person name="Wiebenga A."/>
            <person name="Young D."/>
            <person name="Pisabarro A."/>
            <person name="Eastwood D.C."/>
            <person name="Martin F."/>
            <person name="Cullen D."/>
            <person name="Grigoriev I.V."/>
            <person name="Hibbett D.S."/>
        </authorList>
    </citation>
    <scope>NUCLEOTIDE SEQUENCE [LARGE SCALE GENOMIC DNA]</scope>
    <source>
        <strain evidence="1 2">MD-104</strain>
    </source>
</reference>
<dbReference type="OrthoDB" id="2881727at2759"/>
<evidence type="ECO:0000313" key="2">
    <source>
        <dbReference type="Proteomes" id="UP000218811"/>
    </source>
</evidence>
<dbReference type="AlphaFoldDB" id="A0A2H3J3J8"/>
<evidence type="ECO:0000313" key="1">
    <source>
        <dbReference type="EMBL" id="PCH36812.1"/>
    </source>
</evidence>
<dbReference type="EMBL" id="KB467898">
    <property type="protein sequence ID" value="PCH36812.1"/>
    <property type="molecule type" value="Genomic_DNA"/>
</dbReference>
<organism evidence="1 2">
    <name type="scientific">Wolfiporia cocos (strain MD-104)</name>
    <name type="common">Brown rot fungus</name>
    <dbReference type="NCBI Taxonomy" id="742152"/>
    <lineage>
        <taxon>Eukaryota</taxon>
        <taxon>Fungi</taxon>
        <taxon>Dikarya</taxon>
        <taxon>Basidiomycota</taxon>
        <taxon>Agaricomycotina</taxon>
        <taxon>Agaricomycetes</taxon>
        <taxon>Polyporales</taxon>
        <taxon>Phaeolaceae</taxon>
        <taxon>Wolfiporia</taxon>
    </lineage>
</organism>
<name>A0A2H3J3J8_WOLCO</name>
<dbReference type="Proteomes" id="UP000218811">
    <property type="component" value="Unassembled WGS sequence"/>
</dbReference>
<feature type="non-terminal residue" evidence="1">
    <location>
        <position position="132"/>
    </location>
</feature>
<protein>
    <submittedName>
        <fullName evidence="1">Uncharacterized protein</fullName>
    </submittedName>
</protein>
<sequence length="132" mass="15098">MHLPHSVFSRCQLDLFPWLLKVNSVNDVPSVHSMLKSNAALQQPCGIESKNQCDRPSNTVYDAALYQEMANPKVHPYLHFLPEDRGARPLVEAHQAKCWLEEIPDNQLTPMMCICHKDFYIHEPAMLSNSDI</sequence>
<gene>
    <name evidence="1" type="ORF">WOLCODRAFT_52029</name>
</gene>
<proteinExistence type="predicted"/>
<accession>A0A2H3J3J8</accession>
<dbReference type="STRING" id="742152.A0A2H3J3J8"/>